<dbReference type="InterPro" id="IPR038371">
    <property type="entry name" value="Cu_polyphenol_OxRdtase_sf"/>
</dbReference>
<evidence type="ECO:0000313" key="15">
    <source>
        <dbReference type="Proteomes" id="UP000254131"/>
    </source>
</evidence>
<dbReference type="EMBL" id="AANOAG010000005">
    <property type="protein sequence ID" value="EDP7180853.1"/>
    <property type="molecule type" value="Genomic_DNA"/>
</dbReference>
<gene>
    <name evidence="14" type="primary">yfiH</name>
    <name evidence="12" type="ORF">BFD99_02015</name>
    <name evidence="11" type="ORF">C1418_01070</name>
    <name evidence="10" type="ORF">E8P16_02995</name>
    <name evidence="13" type="ORF">GNO00_04645</name>
    <name evidence="14" type="ORF">NCTC13105_00227</name>
</gene>
<dbReference type="Proteomes" id="UP000335162">
    <property type="component" value="Unassembled WGS sequence"/>
</dbReference>
<dbReference type="CDD" id="cd16833">
    <property type="entry name" value="YfiH"/>
    <property type="match status" value="1"/>
</dbReference>
<comment type="caution">
    <text evidence="12">The sequence shown here is derived from an EMBL/GenBank/DDBJ whole genome shotgun (WGS) entry which is preliminary data.</text>
</comment>
<evidence type="ECO:0000256" key="7">
    <source>
        <dbReference type="ARBA" id="ARBA00047989"/>
    </source>
</evidence>
<keyword evidence="6" id="KW-0862">Zinc</keyword>
<keyword evidence="4" id="KW-0479">Metal-binding</keyword>
<evidence type="ECO:0000313" key="18">
    <source>
        <dbReference type="Proteomes" id="UP000410873"/>
    </source>
</evidence>
<evidence type="ECO:0000256" key="5">
    <source>
        <dbReference type="ARBA" id="ARBA00022801"/>
    </source>
</evidence>
<dbReference type="GO" id="GO:0017061">
    <property type="term" value="F:S-methyl-5-thioadenosine phosphorylase activity"/>
    <property type="evidence" value="ECO:0007669"/>
    <property type="project" value="UniProtKB-EC"/>
</dbReference>
<dbReference type="OMA" id="GWKGALT"/>
<dbReference type="Proteomes" id="UP000349590">
    <property type="component" value="Unassembled WGS sequence"/>
</dbReference>
<accession>A0A1E7P3C2</accession>
<evidence type="ECO:0000313" key="16">
    <source>
        <dbReference type="Proteomes" id="UP000335162"/>
    </source>
</evidence>
<dbReference type="Proteomes" id="UP000254131">
    <property type="component" value="Unassembled WGS sequence"/>
</dbReference>
<evidence type="ECO:0000313" key="19">
    <source>
        <dbReference type="Proteomes" id="UP000466051"/>
    </source>
</evidence>
<evidence type="ECO:0000256" key="4">
    <source>
        <dbReference type="ARBA" id="ARBA00022723"/>
    </source>
</evidence>
<dbReference type="SUPFAM" id="SSF64438">
    <property type="entry name" value="CNF1/YfiH-like putative cysteine hydrolases"/>
    <property type="match status" value="1"/>
</dbReference>
<dbReference type="GO" id="GO:0016787">
    <property type="term" value="F:hydrolase activity"/>
    <property type="evidence" value="ECO:0007669"/>
    <property type="project" value="UniProtKB-KW"/>
</dbReference>
<comment type="catalytic activity">
    <reaction evidence="8">
        <text>adenosine + phosphate = alpha-D-ribose 1-phosphate + adenine</text>
        <dbReference type="Rhea" id="RHEA:27642"/>
        <dbReference type="ChEBI" id="CHEBI:16335"/>
        <dbReference type="ChEBI" id="CHEBI:16708"/>
        <dbReference type="ChEBI" id="CHEBI:43474"/>
        <dbReference type="ChEBI" id="CHEBI:57720"/>
        <dbReference type="EC" id="2.4.2.1"/>
    </reaction>
    <physiologicalReaction direction="left-to-right" evidence="8">
        <dbReference type="Rhea" id="RHEA:27643"/>
    </physiologicalReaction>
</comment>
<dbReference type="EMBL" id="AACNRY010000003">
    <property type="protein sequence ID" value="EAL3734754.1"/>
    <property type="molecule type" value="Genomic_DNA"/>
</dbReference>
<organism evidence="12 16">
    <name type="scientific">Campylobacter jejuni</name>
    <dbReference type="NCBI Taxonomy" id="197"/>
    <lineage>
        <taxon>Bacteria</taxon>
        <taxon>Pseudomonadati</taxon>
        <taxon>Campylobacterota</taxon>
        <taxon>Epsilonproteobacteria</taxon>
        <taxon>Campylobacterales</taxon>
        <taxon>Campylobacteraceae</taxon>
        <taxon>Campylobacter</taxon>
    </lineage>
</organism>
<dbReference type="InterPro" id="IPR011324">
    <property type="entry name" value="Cytotoxic_necrot_fac-like_cat"/>
</dbReference>
<dbReference type="InterPro" id="IPR003730">
    <property type="entry name" value="Cu_polyphenol_OxRdtase"/>
</dbReference>
<dbReference type="PANTHER" id="PTHR30616">
    <property type="entry name" value="UNCHARACTERIZED PROTEIN YFIH"/>
    <property type="match status" value="1"/>
</dbReference>
<reference evidence="14 15" key="3">
    <citation type="submission" date="2018-06" db="EMBL/GenBank/DDBJ databases">
        <authorList>
            <consortium name="Pathogen Informatics"/>
            <person name="Doyle S."/>
        </authorList>
    </citation>
    <scope>NUCLEOTIDE SEQUENCE [LARGE SCALE GENOMIC DNA]</scope>
    <source>
        <strain evidence="14 15">NCTC13105</strain>
    </source>
</reference>
<dbReference type="Pfam" id="PF02578">
    <property type="entry name" value="Cu-oxidase_4"/>
    <property type="match status" value="1"/>
</dbReference>
<evidence type="ECO:0000256" key="6">
    <source>
        <dbReference type="ARBA" id="ARBA00022833"/>
    </source>
</evidence>
<comment type="similarity">
    <text evidence="2">Belongs to the purine nucleoside phosphorylase YfiH/LACC1 family.</text>
</comment>
<dbReference type="EMBL" id="AACCII010000003">
    <property type="protein sequence ID" value="EAJ9718415.1"/>
    <property type="molecule type" value="Genomic_DNA"/>
</dbReference>
<reference evidence="11 18" key="2">
    <citation type="submission" date="2018-05" db="EMBL/GenBank/DDBJ databases">
        <authorList>
            <consortium name="PulseNet: The National Subtyping Network for Foodborne Disease Surveillance"/>
            <person name="Tarr C.L."/>
            <person name="Trees E."/>
            <person name="Katz L.S."/>
            <person name="Carleton-Romer H.A."/>
            <person name="Stroika S."/>
            <person name="Kucerova Z."/>
            <person name="Roache K.F."/>
            <person name="Sabol A.L."/>
            <person name="Besser J."/>
            <person name="Gerner-Smidt P."/>
        </authorList>
    </citation>
    <scope>NUCLEOTIDE SEQUENCE [LARGE SCALE GENOMIC DNA]</scope>
    <source>
        <strain evidence="11 18">PNUSAC003589</strain>
        <strain evidence="10 17">PNUSAC009041</strain>
        <strain evidence="13 19">PNUSAC013726</strain>
    </source>
</reference>
<dbReference type="EMBL" id="UFVB01000001">
    <property type="protein sequence ID" value="SUW91610.1"/>
    <property type="molecule type" value="Genomic_DNA"/>
</dbReference>
<dbReference type="Gene3D" id="3.60.140.10">
    <property type="entry name" value="CNF1/YfiH-like putative cysteine hydrolases"/>
    <property type="match status" value="1"/>
</dbReference>
<evidence type="ECO:0000313" key="13">
    <source>
        <dbReference type="EMBL" id="EDP7180853.1"/>
    </source>
</evidence>
<name>A0A1E7P3C2_CAMJU</name>
<dbReference type="RefSeq" id="WP_002852800.1">
    <property type="nucleotide sequence ID" value="NZ_AACERE020000003.1"/>
</dbReference>
<evidence type="ECO:0000313" key="17">
    <source>
        <dbReference type="Proteomes" id="UP000349590"/>
    </source>
</evidence>
<evidence type="ECO:0000256" key="3">
    <source>
        <dbReference type="ARBA" id="ARBA00022679"/>
    </source>
</evidence>
<evidence type="ECO:0000313" key="14">
    <source>
        <dbReference type="EMBL" id="SUW91610.1"/>
    </source>
</evidence>
<dbReference type="Proteomes" id="UP000410873">
    <property type="component" value="Unassembled WGS sequence"/>
</dbReference>
<dbReference type="SMR" id="A0A1E7P3C2"/>
<comment type="catalytic activity">
    <reaction evidence="7">
        <text>adenosine + H2O + H(+) = inosine + NH4(+)</text>
        <dbReference type="Rhea" id="RHEA:24408"/>
        <dbReference type="ChEBI" id="CHEBI:15377"/>
        <dbReference type="ChEBI" id="CHEBI:15378"/>
        <dbReference type="ChEBI" id="CHEBI:16335"/>
        <dbReference type="ChEBI" id="CHEBI:17596"/>
        <dbReference type="ChEBI" id="CHEBI:28938"/>
        <dbReference type="EC" id="3.5.4.4"/>
    </reaction>
    <physiologicalReaction direction="left-to-right" evidence="7">
        <dbReference type="Rhea" id="RHEA:24409"/>
    </physiologicalReaction>
</comment>
<evidence type="ECO:0000313" key="12">
    <source>
        <dbReference type="EMBL" id="EAL3734754.1"/>
    </source>
</evidence>
<proteinExistence type="inferred from homology"/>
<evidence type="ECO:0000313" key="11">
    <source>
        <dbReference type="EMBL" id="EAK3958437.1"/>
    </source>
</evidence>
<evidence type="ECO:0000313" key="10">
    <source>
        <dbReference type="EMBL" id="EAJ9718415.1"/>
    </source>
</evidence>
<comment type="catalytic activity">
    <reaction evidence="1">
        <text>inosine + phosphate = alpha-D-ribose 1-phosphate + hypoxanthine</text>
        <dbReference type="Rhea" id="RHEA:27646"/>
        <dbReference type="ChEBI" id="CHEBI:17368"/>
        <dbReference type="ChEBI" id="CHEBI:17596"/>
        <dbReference type="ChEBI" id="CHEBI:43474"/>
        <dbReference type="ChEBI" id="CHEBI:57720"/>
        <dbReference type="EC" id="2.4.2.1"/>
    </reaction>
    <physiologicalReaction direction="left-to-right" evidence="1">
        <dbReference type="Rhea" id="RHEA:27647"/>
    </physiologicalReaction>
</comment>
<comment type="catalytic activity">
    <reaction evidence="9">
        <text>S-methyl-5'-thioadenosine + phosphate = 5-(methylsulfanyl)-alpha-D-ribose 1-phosphate + adenine</text>
        <dbReference type="Rhea" id="RHEA:11852"/>
        <dbReference type="ChEBI" id="CHEBI:16708"/>
        <dbReference type="ChEBI" id="CHEBI:17509"/>
        <dbReference type="ChEBI" id="CHEBI:43474"/>
        <dbReference type="ChEBI" id="CHEBI:58533"/>
        <dbReference type="EC" id="2.4.2.28"/>
    </reaction>
    <physiologicalReaction direction="left-to-right" evidence="9">
        <dbReference type="Rhea" id="RHEA:11853"/>
    </physiologicalReaction>
</comment>
<dbReference type="Proteomes" id="UP000466051">
    <property type="component" value="Unassembled WGS sequence"/>
</dbReference>
<dbReference type="EMBL" id="AACFWJ010000001">
    <property type="protein sequence ID" value="EAK3958437.1"/>
    <property type="molecule type" value="Genomic_DNA"/>
</dbReference>
<evidence type="ECO:0000256" key="2">
    <source>
        <dbReference type="ARBA" id="ARBA00007353"/>
    </source>
</evidence>
<keyword evidence="3" id="KW-0808">Transferase</keyword>
<sequence length="226" mass="26064">MGRSRKNFLSLLENDKVGIFCAFDKDYNVFRAKIHNENLFSHLGFKDIEKCVFMDQIHSHKVIIYDENLKNLSCDGLISKEKNIALCVLSADCLPLILYHESGIIAALHSGRKGSFENILKECVDQITMQNSHLDKNKFHLFILPGICAKNYEIDGEILEFAKKEFKEFVQDDKLDLKALVKFQAQNLGIENIKDCGICSFDDESFFSYRRDKTTKRFVSVVYLKD</sequence>
<keyword evidence="5" id="KW-0378">Hydrolase</keyword>
<evidence type="ECO:0000256" key="9">
    <source>
        <dbReference type="ARBA" id="ARBA00049893"/>
    </source>
</evidence>
<evidence type="ECO:0000256" key="8">
    <source>
        <dbReference type="ARBA" id="ARBA00048968"/>
    </source>
</evidence>
<dbReference type="GO" id="GO:0005507">
    <property type="term" value="F:copper ion binding"/>
    <property type="evidence" value="ECO:0007669"/>
    <property type="project" value="TreeGrafter"/>
</dbReference>
<reference evidence="12 16" key="1">
    <citation type="submission" date="2018-05" db="EMBL/GenBank/DDBJ databases">
        <authorList>
            <consortium name="NARMS: The National Antimicrobial Resistance Monitoring System"/>
        </authorList>
    </citation>
    <scope>NUCLEOTIDE SEQUENCE [LARGE SCALE GENOMIC DNA]</scope>
    <source>
        <strain evidence="12 16">FSIS1607212</strain>
    </source>
</reference>
<protein>
    <submittedName>
        <fullName evidence="13">Laccase</fullName>
    </submittedName>
    <submittedName>
        <fullName evidence="12">Polyphenol oxidase</fullName>
    </submittedName>
</protein>
<dbReference type="AlphaFoldDB" id="A0A1E7P3C2"/>
<evidence type="ECO:0000256" key="1">
    <source>
        <dbReference type="ARBA" id="ARBA00000553"/>
    </source>
</evidence>
<dbReference type="PANTHER" id="PTHR30616:SF2">
    <property type="entry name" value="PURINE NUCLEOSIDE PHOSPHORYLASE LACC1"/>
    <property type="match status" value="1"/>
</dbReference>